<gene>
    <name evidence="3" type="ORF">ACFQT0_00190</name>
    <name evidence="4" type="ORF">ACFQT0_25960</name>
</gene>
<protein>
    <submittedName>
        <fullName evidence="3">PAS domain-containing protein</fullName>
    </submittedName>
</protein>
<feature type="domain" description="PAS" evidence="2">
    <location>
        <begin position="13"/>
        <end position="43"/>
    </location>
</feature>
<dbReference type="Pfam" id="PF13188">
    <property type="entry name" value="PAS_8"/>
    <property type="match status" value="1"/>
</dbReference>
<accession>A0ABW2TZP2</accession>
<name>A0ABW2TZP2_9BACT</name>
<evidence type="ECO:0000313" key="5">
    <source>
        <dbReference type="Proteomes" id="UP001596513"/>
    </source>
</evidence>
<dbReference type="RefSeq" id="WP_380199390.1">
    <property type="nucleotide sequence ID" value="NZ_JBHTEK010000001.1"/>
</dbReference>
<proteinExistence type="predicted"/>
<dbReference type="InterPro" id="IPR035965">
    <property type="entry name" value="PAS-like_dom_sf"/>
</dbReference>
<evidence type="ECO:0000313" key="3">
    <source>
        <dbReference type="EMBL" id="MFC7666031.1"/>
    </source>
</evidence>
<dbReference type="Proteomes" id="UP001596513">
    <property type="component" value="Unassembled WGS sequence"/>
</dbReference>
<dbReference type="SUPFAM" id="SSF55785">
    <property type="entry name" value="PYP-like sensor domain (PAS domain)"/>
    <property type="match status" value="1"/>
</dbReference>
<dbReference type="InterPro" id="IPR000014">
    <property type="entry name" value="PAS"/>
</dbReference>
<keyword evidence="5" id="KW-1185">Reference proteome</keyword>
<reference evidence="3" key="1">
    <citation type="journal article" date="2014" name="Int. J. Syst. Evol. Microbiol.">
        <title>Complete genome of a new Firmicutes species belonging to the dominant human colonic microbiota ('Ruminococcus bicirculans') reveals two chromosomes and a selective capacity to utilize plant glucans.</title>
        <authorList>
            <consortium name="NISC Comparative Sequencing Program"/>
            <person name="Wegmann U."/>
            <person name="Louis P."/>
            <person name="Goesmann A."/>
            <person name="Henrissat B."/>
            <person name="Duncan S.H."/>
            <person name="Flint H.J."/>
        </authorList>
    </citation>
    <scope>NUCLEOTIDE SEQUENCE</scope>
    <source>
        <strain evidence="3">JCM 19635</strain>
    </source>
</reference>
<dbReference type="EMBL" id="JBHTEK010000001">
    <property type="protein sequence ID" value="MFC7666031.1"/>
    <property type="molecule type" value="Genomic_DNA"/>
</dbReference>
<sequence>MLNREMPVDSAPFEQSAEAVFVLDQAGNFKRANASFAHLLGCAPRNCRARHFCSTSLRARRSGASSTSPGPPRAKLCATKPA</sequence>
<evidence type="ECO:0000313" key="4">
    <source>
        <dbReference type="EMBL" id="MFC7670431.1"/>
    </source>
</evidence>
<organism evidence="3 5">
    <name type="scientific">Hymenobacter humi</name>
    <dbReference type="NCBI Taxonomy" id="1411620"/>
    <lineage>
        <taxon>Bacteria</taxon>
        <taxon>Pseudomonadati</taxon>
        <taxon>Bacteroidota</taxon>
        <taxon>Cytophagia</taxon>
        <taxon>Cytophagales</taxon>
        <taxon>Hymenobacteraceae</taxon>
        <taxon>Hymenobacter</taxon>
    </lineage>
</organism>
<reference evidence="3" key="3">
    <citation type="submission" date="2024-09" db="EMBL/GenBank/DDBJ databases">
        <authorList>
            <person name="Sun Q."/>
            <person name="Mori K."/>
        </authorList>
    </citation>
    <scope>NUCLEOTIDE SEQUENCE</scope>
    <source>
        <strain evidence="3">JCM 19635</strain>
    </source>
</reference>
<evidence type="ECO:0000259" key="2">
    <source>
        <dbReference type="Pfam" id="PF13188"/>
    </source>
</evidence>
<feature type="compositionally biased region" description="Polar residues" evidence="1">
    <location>
        <begin position="58"/>
        <end position="68"/>
    </location>
</feature>
<reference evidence="5" key="2">
    <citation type="journal article" date="2019" name="Int. J. Syst. Evol. Microbiol.">
        <title>The Global Catalogue of Microorganisms (GCM) 10K type strain sequencing project: providing services to taxonomists for standard genome sequencing and annotation.</title>
        <authorList>
            <consortium name="The Broad Institute Genomics Platform"/>
            <consortium name="The Broad Institute Genome Sequencing Center for Infectious Disease"/>
            <person name="Wu L."/>
            <person name="Ma J."/>
        </authorList>
    </citation>
    <scope>NUCLEOTIDE SEQUENCE [LARGE SCALE GENOMIC DNA]</scope>
    <source>
        <strain evidence="5">JCM 19635</strain>
    </source>
</reference>
<feature type="region of interest" description="Disordered" evidence="1">
    <location>
        <begin position="58"/>
        <end position="82"/>
    </location>
</feature>
<evidence type="ECO:0000256" key="1">
    <source>
        <dbReference type="SAM" id="MobiDB-lite"/>
    </source>
</evidence>
<comment type="caution">
    <text evidence="3">The sequence shown here is derived from an EMBL/GenBank/DDBJ whole genome shotgun (WGS) entry which is preliminary data.</text>
</comment>
<dbReference type="EMBL" id="JBHTEK010000001">
    <property type="protein sequence ID" value="MFC7670431.1"/>
    <property type="molecule type" value="Genomic_DNA"/>
</dbReference>